<proteinExistence type="predicted"/>
<dbReference type="EMBL" id="AAGLPX010000024">
    <property type="protein sequence ID" value="EBP3999732.1"/>
    <property type="molecule type" value="Genomic_DNA"/>
</dbReference>
<reference evidence="1" key="1">
    <citation type="submission" date="2018-07" db="EMBL/GenBank/DDBJ databases">
        <authorList>
            <consortium name="GenomeTrakr network: Whole genome sequencing for foodborne pathogen traceback"/>
        </authorList>
    </citation>
    <scope>NUCLEOTIDE SEQUENCE [LARGE SCALE GENOMIC DNA]</scope>
    <source>
        <strain evidence="1">CFSAN002851</strain>
    </source>
</reference>
<name>A0A5U3EVE5_SALET</name>
<protein>
    <submittedName>
        <fullName evidence="1">Uncharacterized protein</fullName>
    </submittedName>
</protein>
<dbReference type="AlphaFoldDB" id="A0A5U3EVE5"/>
<comment type="caution">
    <text evidence="1">The sequence shown here is derived from an EMBL/GenBank/DDBJ whole genome shotgun (WGS) entry which is preliminary data.</text>
</comment>
<sequence>MEMIFRNIPLARSGYSDKRGDLSVGMLCMIPAHSYSKLAQVHYKNTIIGVVKNLTFADLQNGVAELRGDIVFSRNYSTIAEMAFDEVYPSISVFVTPNTKAVADPYLARLSLVNREEREFEDQQPLNLSNLRDLINSATKSEAPVELFRKQYNLADSGYIGSITTNKENKIHLNETDTLEAKDGYLVIKTNETTEAVKIEGIGIITSTKNKKGTNNICISTTSCGVEIRNSDIGTSGILKFIERYKESQFAELKVSCS</sequence>
<organism evidence="1">
    <name type="scientific">Salmonella enterica I</name>
    <dbReference type="NCBI Taxonomy" id="59201"/>
    <lineage>
        <taxon>Bacteria</taxon>
        <taxon>Pseudomonadati</taxon>
        <taxon>Pseudomonadota</taxon>
        <taxon>Gammaproteobacteria</taxon>
        <taxon>Enterobacterales</taxon>
        <taxon>Enterobacteriaceae</taxon>
        <taxon>Salmonella</taxon>
    </lineage>
</organism>
<accession>A0A5U3EVE5</accession>
<dbReference type="Proteomes" id="UP000839575">
    <property type="component" value="Unassembled WGS sequence"/>
</dbReference>
<gene>
    <name evidence="1" type="ORF">S301_13860</name>
</gene>
<evidence type="ECO:0000313" key="1">
    <source>
        <dbReference type="EMBL" id="EBP3999732.1"/>
    </source>
</evidence>